<dbReference type="GO" id="GO:0003700">
    <property type="term" value="F:DNA-binding transcription factor activity"/>
    <property type="evidence" value="ECO:0007669"/>
    <property type="project" value="InterPro"/>
</dbReference>
<gene>
    <name evidence="9" type="ORF">SAMN05421543_102176</name>
</gene>
<dbReference type="Pfam" id="PF01475">
    <property type="entry name" value="FUR"/>
    <property type="match status" value="1"/>
</dbReference>
<keyword evidence="8" id="KW-0408">Iron</keyword>
<feature type="binding site" evidence="8">
    <location>
        <position position="120"/>
    </location>
    <ligand>
        <name>Fe cation</name>
        <dbReference type="ChEBI" id="CHEBI:24875"/>
    </ligand>
</feature>
<dbReference type="PANTHER" id="PTHR33202:SF7">
    <property type="entry name" value="FERRIC UPTAKE REGULATION PROTEIN"/>
    <property type="match status" value="1"/>
</dbReference>
<feature type="binding site" evidence="8">
    <location>
        <position position="87"/>
    </location>
    <ligand>
        <name>Fe cation</name>
        <dbReference type="ChEBI" id="CHEBI:24875"/>
    </ligand>
</feature>
<feature type="binding site" evidence="7">
    <location>
        <position position="96"/>
    </location>
    <ligand>
        <name>Zn(2+)</name>
        <dbReference type="ChEBI" id="CHEBI:29105"/>
    </ligand>
</feature>
<evidence type="ECO:0000256" key="2">
    <source>
        <dbReference type="ARBA" id="ARBA00022491"/>
    </source>
</evidence>
<dbReference type="InterPro" id="IPR002481">
    <property type="entry name" value="FUR"/>
</dbReference>
<dbReference type="AlphaFoldDB" id="A0A1I7GFG1"/>
<dbReference type="GO" id="GO:1900376">
    <property type="term" value="P:regulation of secondary metabolite biosynthetic process"/>
    <property type="evidence" value="ECO:0007669"/>
    <property type="project" value="TreeGrafter"/>
</dbReference>
<dbReference type="eggNOG" id="COG0735">
    <property type="taxonomic scope" value="Bacteria"/>
</dbReference>
<dbReference type="RefSeq" id="WP_074949558.1">
    <property type="nucleotide sequence ID" value="NZ_FPBV01000002.1"/>
</dbReference>
<keyword evidence="3 7" id="KW-0862">Zinc</keyword>
<keyword evidence="2" id="KW-0678">Repressor</keyword>
<name>A0A1I7GFG1_9BACL</name>
<dbReference type="InterPro" id="IPR036388">
    <property type="entry name" value="WH-like_DNA-bd_sf"/>
</dbReference>
<dbReference type="STRING" id="392015.SAMN05421543_102176"/>
<dbReference type="GO" id="GO:0008270">
    <property type="term" value="F:zinc ion binding"/>
    <property type="evidence" value="ECO:0007669"/>
    <property type="project" value="TreeGrafter"/>
</dbReference>
<feature type="binding site" evidence="7">
    <location>
        <position position="131"/>
    </location>
    <ligand>
        <name>Zn(2+)</name>
        <dbReference type="ChEBI" id="CHEBI:29105"/>
    </ligand>
</feature>
<comment type="cofactor">
    <cofactor evidence="7">
        <name>Zn(2+)</name>
        <dbReference type="ChEBI" id="CHEBI:29105"/>
    </cofactor>
    <text evidence="7">Binds 1 zinc ion per subunit.</text>
</comment>
<dbReference type="PANTHER" id="PTHR33202">
    <property type="entry name" value="ZINC UPTAKE REGULATION PROTEIN"/>
    <property type="match status" value="1"/>
</dbReference>
<sequence length="146" mass="16786">MEKRDIVQLLHRQNFRLTREREALLELLMRTEKMFTAAEWHALAQQQHVRVGLTTVYRLLEVLTKVGLATPFLVEGSVYYAFCAGQHHHHFVCLACHHVEDLYECPVFHHLPKGCQVHHHKVDLFGICPACQEQSEAGQVTPGPPM</sequence>
<comment type="cofactor">
    <cofactor evidence="8">
        <name>Mn(2+)</name>
        <dbReference type="ChEBI" id="CHEBI:29035"/>
    </cofactor>
    <cofactor evidence="8">
        <name>Fe(2+)</name>
        <dbReference type="ChEBI" id="CHEBI:29033"/>
    </cofactor>
    <text evidence="8">Binds 1 Mn(2+) or Fe(2+) ion per subunit.</text>
</comment>
<feature type="binding site" evidence="7">
    <location>
        <position position="93"/>
    </location>
    <ligand>
        <name>Zn(2+)</name>
        <dbReference type="ChEBI" id="CHEBI:29105"/>
    </ligand>
</feature>
<evidence type="ECO:0000256" key="5">
    <source>
        <dbReference type="ARBA" id="ARBA00023125"/>
    </source>
</evidence>
<dbReference type="CDD" id="cd07153">
    <property type="entry name" value="Fur_like"/>
    <property type="match status" value="1"/>
</dbReference>
<evidence type="ECO:0000313" key="10">
    <source>
        <dbReference type="Proteomes" id="UP000183508"/>
    </source>
</evidence>
<feature type="binding site" evidence="7">
    <location>
        <position position="128"/>
    </location>
    <ligand>
        <name>Zn(2+)</name>
        <dbReference type="ChEBI" id="CHEBI:29105"/>
    </ligand>
</feature>
<dbReference type="InterPro" id="IPR036390">
    <property type="entry name" value="WH_DNA-bd_sf"/>
</dbReference>
<dbReference type="GO" id="GO:0000976">
    <property type="term" value="F:transcription cis-regulatory region binding"/>
    <property type="evidence" value="ECO:0007669"/>
    <property type="project" value="TreeGrafter"/>
</dbReference>
<comment type="similarity">
    <text evidence="1">Belongs to the Fur family.</text>
</comment>
<dbReference type="OrthoDB" id="8659436at2"/>
<evidence type="ECO:0000256" key="4">
    <source>
        <dbReference type="ARBA" id="ARBA00023015"/>
    </source>
</evidence>
<dbReference type="SUPFAM" id="SSF46785">
    <property type="entry name" value="Winged helix' DNA-binding domain"/>
    <property type="match status" value="1"/>
</dbReference>
<dbReference type="Proteomes" id="UP000183508">
    <property type="component" value="Unassembled WGS sequence"/>
</dbReference>
<dbReference type="InterPro" id="IPR043135">
    <property type="entry name" value="Fur_C"/>
</dbReference>
<keyword evidence="7" id="KW-0479">Metal-binding</keyword>
<keyword evidence="4" id="KW-0805">Transcription regulation</keyword>
<evidence type="ECO:0000256" key="3">
    <source>
        <dbReference type="ARBA" id="ARBA00022833"/>
    </source>
</evidence>
<evidence type="ECO:0000256" key="7">
    <source>
        <dbReference type="PIRSR" id="PIRSR602481-1"/>
    </source>
</evidence>
<evidence type="ECO:0000256" key="8">
    <source>
        <dbReference type="PIRSR" id="PIRSR602481-2"/>
    </source>
</evidence>
<evidence type="ECO:0000256" key="6">
    <source>
        <dbReference type="ARBA" id="ARBA00023163"/>
    </source>
</evidence>
<evidence type="ECO:0000256" key="1">
    <source>
        <dbReference type="ARBA" id="ARBA00007957"/>
    </source>
</evidence>
<keyword evidence="5" id="KW-0238">DNA-binding</keyword>
<keyword evidence="6" id="KW-0804">Transcription</keyword>
<protein>
    <submittedName>
        <fullName evidence="9">Fur family transcriptional regulator, zinc uptake regulator</fullName>
    </submittedName>
</protein>
<organism evidence="9 10">
    <name type="scientific">Alicyclobacillus macrosporangiidus</name>
    <dbReference type="NCBI Taxonomy" id="392015"/>
    <lineage>
        <taxon>Bacteria</taxon>
        <taxon>Bacillati</taxon>
        <taxon>Bacillota</taxon>
        <taxon>Bacilli</taxon>
        <taxon>Bacillales</taxon>
        <taxon>Alicyclobacillaceae</taxon>
        <taxon>Alicyclobacillus</taxon>
    </lineage>
</organism>
<dbReference type="Gene3D" id="1.10.10.10">
    <property type="entry name" value="Winged helix-like DNA-binding domain superfamily/Winged helix DNA-binding domain"/>
    <property type="match status" value="1"/>
</dbReference>
<evidence type="ECO:0000313" key="9">
    <source>
        <dbReference type="EMBL" id="SFU47185.1"/>
    </source>
</evidence>
<proteinExistence type="inferred from homology"/>
<accession>A0A1I7GFG1</accession>
<dbReference type="GO" id="GO:0045892">
    <property type="term" value="P:negative regulation of DNA-templated transcription"/>
    <property type="evidence" value="ECO:0007669"/>
    <property type="project" value="TreeGrafter"/>
</dbReference>
<keyword evidence="10" id="KW-1185">Reference proteome</keyword>
<dbReference type="EMBL" id="FPBV01000002">
    <property type="protein sequence ID" value="SFU47185.1"/>
    <property type="molecule type" value="Genomic_DNA"/>
</dbReference>
<reference evidence="10" key="1">
    <citation type="submission" date="2016-10" db="EMBL/GenBank/DDBJ databases">
        <authorList>
            <person name="Varghese N."/>
        </authorList>
    </citation>
    <scope>NUCLEOTIDE SEQUENCE [LARGE SCALE GENOMIC DNA]</scope>
    <source>
        <strain evidence="10">DSM 17980</strain>
    </source>
</reference>
<dbReference type="Gene3D" id="3.30.1490.190">
    <property type="match status" value="1"/>
</dbReference>